<proteinExistence type="inferred from homology"/>
<dbReference type="GO" id="GO:0016020">
    <property type="term" value="C:membrane"/>
    <property type="evidence" value="ECO:0007669"/>
    <property type="project" value="UniProtKB-SubCell"/>
</dbReference>
<evidence type="ECO:0000256" key="7">
    <source>
        <dbReference type="ARBA" id="ARBA00022692"/>
    </source>
</evidence>
<feature type="transmembrane region" description="Helical" evidence="14">
    <location>
        <begin position="6"/>
        <end position="24"/>
    </location>
</feature>
<evidence type="ECO:0000256" key="11">
    <source>
        <dbReference type="ARBA" id="ARBA00023136"/>
    </source>
</evidence>
<evidence type="ECO:0000256" key="13">
    <source>
        <dbReference type="ARBA" id="ARBA00056623"/>
    </source>
</evidence>
<evidence type="ECO:0000256" key="5">
    <source>
        <dbReference type="ARBA" id="ARBA00012312"/>
    </source>
</evidence>
<dbReference type="InterPro" id="IPR002938">
    <property type="entry name" value="FAD-bd"/>
</dbReference>
<evidence type="ECO:0000256" key="12">
    <source>
        <dbReference type="ARBA" id="ARBA00051556"/>
    </source>
</evidence>
<dbReference type="Proteomes" id="UP000241394">
    <property type="component" value="Chromosome LG4"/>
</dbReference>
<dbReference type="UniPathway" id="UPA00767">
    <property type="reaction ID" value="UER00752"/>
</dbReference>
<reference evidence="17 18" key="1">
    <citation type="submission" date="2017-07" db="EMBL/GenBank/DDBJ databases">
        <title>An improved, manually edited Actinidia chinensis var. chinensis (kiwifruit) genome highlights the challenges associated with draft genomes and gene prediction in plants.</title>
        <authorList>
            <person name="Pilkington S."/>
            <person name="Crowhurst R."/>
            <person name="Hilario E."/>
            <person name="Nardozza S."/>
            <person name="Fraser L."/>
            <person name="Peng Y."/>
            <person name="Gunaseelan K."/>
            <person name="Simpson R."/>
            <person name="Tahir J."/>
            <person name="Deroles S."/>
            <person name="Templeton K."/>
            <person name="Luo Z."/>
            <person name="Davy M."/>
            <person name="Cheng C."/>
            <person name="Mcneilage M."/>
            <person name="Scaglione D."/>
            <person name="Liu Y."/>
            <person name="Zhang Q."/>
            <person name="Datson P."/>
            <person name="De Silva N."/>
            <person name="Gardiner S."/>
            <person name="Bassett H."/>
            <person name="Chagne D."/>
            <person name="Mccallum J."/>
            <person name="Dzierzon H."/>
            <person name="Deng C."/>
            <person name="Wang Y.-Y."/>
            <person name="Barron N."/>
            <person name="Manako K."/>
            <person name="Bowen J."/>
            <person name="Foster T."/>
            <person name="Erridge Z."/>
            <person name="Tiffin H."/>
            <person name="Waite C."/>
            <person name="Davies K."/>
            <person name="Grierson E."/>
            <person name="Laing W."/>
            <person name="Kirk R."/>
            <person name="Chen X."/>
            <person name="Wood M."/>
            <person name="Montefiori M."/>
            <person name="Brummell D."/>
            <person name="Schwinn K."/>
            <person name="Catanach A."/>
            <person name="Fullerton C."/>
            <person name="Li D."/>
            <person name="Meiyalaghan S."/>
            <person name="Nieuwenhuizen N."/>
            <person name="Read N."/>
            <person name="Prakash R."/>
            <person name="Hunter D."/>
            <person name="Zhang H."/>
            <person name="Mckenzie M."/>
            <person name="Knabel M."/>
            <person name="Harris A."/>
            <person name="Allan A."/>
            <person name="Chen A."/>
            <person name="Janssen B."/>
            <person name="Plunkett B."/>
            <person name="Dwamena C."/>
            <person name="Voogd C."/>
            <person name="Leif D."/>
            <person name="Lafferty D."/>
            <person name="Souleyre E."/>
            <person name="Varkonyi-Gasic E."/>
            <person name="Gambi F."/>
            <person name="Hanley J."/>
            <person name="Yao J.-L."/>
            <person name="Cheung J."/>
            <person name="David K."/>
            <person name="Warren B."/>
            <person name="Marsh K."/>
            <person name="Snowden K."/>
            <person name="Lin-Wang K."/>
            <person name="Brian L."/>
            <person name="Martinez-Sanchez M."/>
            <person name="Wang M."/>
            <person name="Ileperuma N."/>
            <person name="Macnee N."/>
            <person name="Campin R."/>
            <person name="Mcatee P."/>
            <person name="Drummond R."/>
            <person name="Espley R."/>
            <person name="Ireland H."/>
            <person name="Wu R."/>
            <person name="Atkinson R."/>
            <person name="Karunairetnam S."/>
            <person name="Bulley S."/>
            <person name="Chunkath S."/>
            <person name="Hanley Z."/>
            <person name="Storey R."/>
            <person name="Thrimawithana A."/>
            <person name="Thomson S."/>
            <person name="David C."/>
            <person name="Testolin R."/>
        </authorList>
    </citation>
    <scope>NUCLEOTIDE SEQUENCE [LARGE SCALE GENOMIC DNA]</scope>
    <source>
        <strain evidence="18">cv. Red5</strain>
        <tissue evidence="17">Young leaf</tissue>
    </source>
</reference>
<dbReference type="OMA" id="SGEMAHH"/>
<dbReference type="PANTHER" id="PTHR10835:SF15">
    <property type="entry name" value="SQUALENE EPOXIDASE 2, MITOCHONDRIAL"/>
    <property type="match status" value="1"/>
</dbReference>
<dbReference type="Pfam" id="PF08491">
    <property type="entry name" value="SE"/>
    <property type="match status" value="1"/>
</dbReference>
<organism evidence="17 18">
    <name type="scientific">Actinidia chinensis var. chinensis</name>
    <name type="common">Chinese soft-hair kiwi</name>
    <dbReference type="NCBI Taxonomy" id="1590841"/>
    <lineage>
        <taxon>Eukaryota</taxon>
        <taxon>Viridiplantae</taxon>
        <taxon>Streptophyta</taxon>
        <taxon>Embryophyta</taxon>
        <taxon>Tracheophyta</taxon>
        <taxon>Spermatophyta</taxon>
        <taxon>Magnoliopsida</taxon>
        <taxon>eudicotyledons</taxon>
        <taxon>Gunneridae</taxon>
        <taxon>Pentapetalae</taxon>
        <taxon>asterids</taxon>
        <taxon>Ericales</taxon>
        <taxon>Actinidiaceae</taxon>
        <taxon>Actinidia</taxon>
    </lineage>
</organism>
<comment type="similarity">
    <text evidence="4">Belongs to the squalene monooxygenase family.</text>
</comment>
<dbReference type="GO" id="GO:0005783">
    <property type="term" value="C:endoplasmic reticulum"/>
    <property type="evidence" value="ECO:0007669"/>
    <property type="project" value="TreeGrafter"/>
</dbReference>
<evidence type="ECO:0000313" key="18">
    <source>
        <dbReference type="Proteomes" id="UP000241394"/>
    </source>
</evidence>
<keyword evidence="18" id="KW-1185">Reference proteome</keyword>
<dbReference type="GO" id="GO:0046246">
    <property type="term" value="P:terpene biosynthetic process"/>
    <property type="evidence" value="ECO:0007669"/>
    <property type="project" value="UniProtKB-ARBA"/>
</dbReference>
<evidence type="ECO:0000256" key="9">
    <source>
        <dbReference type="ARBA" id="ARBA00022989"/>
    </source>
</evidence>
<dbReference type="InParanoid" id="A0A2R6RNB0"/>
<dbReference type="EMBL" id="NKQK01000004">
    <property type="protein sequence ID" value="PSS31511.1"/>
    <property type="molecule type" value="Genomic_DNA"/>
</dbReference>
<dbReference type="EC" id="1.14.14.17" evidence="5"/>
<comment type="function">
    <text evidence="13">Component of the triterpene saponins (e.g. ginsenosides or panaxosides) and phytosterols biosynthetic pathways. Catalyzes the first oxygenation step in sterol biosynthesis and is suggested to be one of the rate-limiting enzymes in this pathway.</text>
</comment>
<accession>A0A2R6RNB0</accession>
<dbReference type="PRINTS" id="PR00420">
    <property type="entry name" value="RNGMNOXGNASE"/>
</dbReference>
<comment type="catalytic activity">
    <reaction evidence="12">
        <text>squalene + reduced [NADPH--hemoprotein reductase] + O2 = (S)-2,3-epoxysqualene + oxidized [NADPH--hemoprotein reductase] + H2O + H(+)</text>
        <dbReference type="Rhea" id="RHEA:25282"/>
        <dbReference type="Rhea" id="RHEA-COMP:11964"/>
        <dbReference type="Rhea" id="RHEA-COMP:11965"/>
        <dbReference type="ChEBI" id="CHEBI:15377"/>
        <dbReference type="ChEBI" id="CHEBI:15378"/>
        <dbReference type="ChEBI" id="CHEBI:15379"/>
        <dbReference type="ChEBI" id="CHEBI:15440"/>
        <dbReference type="ChEBI" id="CHEBI:15441"/>
        <dbReference type="ChEBI" id="CHEBI:57618"/>
        <dbReference type="ChEBI" id="CHEBI:58210"/>
        <dbReference type="EC" id="1.14.14.17"/>
    </reaction>
    <physiologicalReaction direction="left-to-right" evidence="12">
        <dbReference type="Rhea" id="RHEA:25283"/>
    </physiologicalReaction>
</comment>
<keyword evidence="6" id="KW-0285">Flavoprotein</keyword>
<dbReference type="AlphaFoldDB" id="A0A2R6RNB0"/>
<keyword evidence="11 14" id="KW-0472">Membrane</keyword>
<dbReference type="InterPro" id="IPR040125">
    <property type="entry name" value="Squalene_monox"/>
</dbReference>
<evidence type="ECO:0000256" key="2">
    <source>
        <dbReference type="ARBA" id="ARBA00004141"/>
    </source>
</evidence>
<comment type="pathway">
    <text evidence="3">Terpene metabolism; lanosterol biosynthesis; lanosterol from farnesyl diphosphate: step 2/3.</text>
</comment>
<evidence type="ECO:0000256" key="4">
    <source>
        <dbReference type="ARBA" id="ARBA00008802"/>
    </source>
</evidence>
<gene>
    <name evidence="17" type="ORF">CEY00_Acc04808</name>
</gene>
<name>A0A2R6RNB0_ACTCC</name>
<keyword evidence="9 14" id="KW-1133">Transmembrane helix</keyword>
<evidence type="ECO:0000256" key="8">
    <source>
        <dbReference type="ARBA" id="ARBA00022827"/>
    </source>
</evidence>
<dbReference type="GO" id="GO:0071949">
    <property type="term" value="F:FAD binding"/>
    <property type="evidence" value="ECO:0007669"/>
    <property type="project" value="InterPro"/>
</dbReference>
<dbReference type="InterPro" id="IPR013698">
    <property type="entry name" value="Squalene_epoxidase"/>
</dbReference>
<dbReference type="GO" id="GO:0004506">
    <property type="term" value="F:squalene monooxygenase activity"/>
    <property type="evidence" value="ECO:0007669"/>
    <property type="project" value="UniProtKB-EC"/>
</dbReference>
<evidence type="ECO:0000259" key="16">
    <source>
        <dbReference type="Pfam" id="PF08491"/>
    </source>
</evidence>
<evidence type="ECO:0000259" key="15">
    <source>
        <dbReference type="Pfam" id="PF01494"/>
    </source>
</evidence>
<evidence type="ECO:0000256" key="10">
    <source>
        <dbReference type="ARBA" id="ARBA00023002"/>
    </source>
</evidence>
<keyword evidence="8" id="KW-0274">FAD</keyword>
<comment type="subcellular location">
    <subcellularLocation>
        <location evidence="2">Membrane</location>
        <topology evidence="2">Multi-pass membrane protein</topology>
    </subcellularLocation>
</comment>
<evidence type="ECO:0000313" key="17">
    <source>
        <dbReference type="EMBL" id="PSS31511.1"/>
    </source>
</evidence>
<dbReference type="OrthoDB" id="1678617at2759"/>
<dbReference type="Pfam" id="PF01494">
    <property type="entry name" value="FAD_binding_3"/>
    <property type="match status" value="1"/>
</dbReference>
<keyword evidence="7 14" id="KW-0812">Transmembrane</keyword>
<reference evidence="18" key="2">
    <citation type="journal article" date="2018" name="BMC Genomics">
        <title>A manually annotated Actinidia chinensis var. chinensis (kiwifruit) genome highlights the challenges associated with draft genomes and gene prediction in plants.</title>
        <authorList>
            <person name="Pilkington S.M."/>
            <person name="Crowhurst R."/>
            <person name="Hilario E."/>
            <person name="Nardozza S."/>
            <person name="Fraser L."/>
            <person name="Peng Y."/>
            <person name="Gunaseelan K."/>
            <person name="Simpson R."/>
            <person name="Tahir J."/>
            <person name="Deroles S.C."/>
            <person name="Templeton K."/>
            <person name="Luo Z."/>
            <person name="Davy M."/>
            <person name="Cheng C."/>
            <person name="McNeilage M."/>
            <person name="Scaglione D."/>
            <person name="Liu Y."/>
            <person name="Zhang Q."/>
            <person name="Datson P."/>
            <person name="De Silva N."/>
            <person name="Gardiner S.E."/>
            <person name="Bassett H."/>
            <person name="Chagne D."/>
            <person name="McCallum J."/>
            <person name="Dzierzon H."/>
            <person name="Deng C."/>
            <person name="Wang Y.Y."/>
            <person name="Barron L."/>
            <person name="Manako K."/>
            <person name="Bowen J."/>
            <person name="Foster T.M."/>
            <person name="Erridge Z.A."/>
            <person name="Tiffin H."/>
            <person name="Waite C.N."/>
            <person name="Davies K.M."/>
            <person name="Grierson E.P."/>
            <person name="Laing W.A."/>
            <person name="Kirk R."/>
            <person name="Chen X."/>
            <person name="Wood M."/>
            <person name="Montefiori M."/>
            <person name="Brummell D.A."/>
            <person name="Schwinn K.E."/>
            <person name="Catanach A."/>
            <person name="Fullerton C."/>
            <person name="Li D."/>
            <person name="Meiyalaghan S."/>
            <person name="Nieuwenhuizen N."/>
            <person name="Read N."/>
            <person name="Prakash R."/>
            <person name="Hunter D."/>
            <person name="Zhang H."/>
            <person name="McKenzie M."/>
            <person name="Knabel M."/>
            <person name="Harris A."/>
            <person name="Allan A.C."/>
            <person name="Gleave A."/>
            <person name="Chen A."/>
            <person name="Janssen B.J."/>
            <person name="Plunkett B."/>
            <person name="Ampomah-Dwamena C."/>
            <person name="Voogd C."/>
            <person name="Leif D."/>
            <person name="Lafferty D."/>
            <person name="Souleyre E.J.F."/>
            <person name="Varkonyi-Gasic E."/>
            <person name="Gambi F."/>
            <person name="Hanley J."/>
            <person name="Yao J.L."/>
            <person name="Cheung J."/>
            <person name="David K.M."/>
            <person name="Warren B."/>
            <person name="Marsh K."/>
            <person name="Snowden K.C."/>
            <person name="Lin-Wang K."/>
            <person name="Brian L."/>
            <person name="Martinez-Sanchez M."/>
            <person name="Wang M."/>
            <person name="Ileperuma N."/>
            <person name="Macnee N."/>
            <person name="Campin R."/>
            <person name="McAtee P."/>
            <person name="Drummond R.S.M."/>
            <person name="Espley R.V."/>
            <person name="Ireland H.S."/>
            <person name="Wu R."/>
            <person name="Atkinson R.G."/>
            <person name="Karunairetnam S."/>
            <person name="Bulley S."/>
            <person name="Chunkath S."/>
            <person name="Hanley Z."/>
            <person name="Storey R."/>
            <person name="Thrimawithana A.H."/>
            <person name="Thomson S."/>
            <person name="David C."/>
            <person name="Testolin R."/>
            <person name="Huang H."/>
            <person name="Hellens R.P."/>
            <person name="Schaffer R.J."/>
        </authorList>
    </citation>
    <scope>NUCLEOTIDE SEQUENCE [LARGE SCALE GENOMIC DNA]</scope>
    <source>
        <strain evidence="18">cv. Red5</strain>
    </source>
</reference>
<keyword evidence="10" id="KW-0560">Oxidoreductase</keyword>
<dbReference type="SUPFAM" id="SSF51905">
    <property type="entry name" value="FAD/NAD(P)-binding domain"/>
    <property type="match status" value="2"/>
</dbReference>
<evidence type="ECO:0000256" key="3">
    <source>
        <dbReference type="ARBA" id="ARBA00005018"/>
    </source>
</evidence>
<comment type="cofactor">
    <cofactor evidence="1">
        <name>FAD</name>
        <dbReference type="ChEBI" id="CHEBI:57692"/>
    </cofactor>
</comment>
<dbReference type="GO" id="GO:0009725">
    <property type="term" value="P:response to hormone"/>
    <property type="evidence" value="ECO:0007669"/>
    <property type="project" value="UniProtKB-ARBA"/>
</dbReference>
<evidence type="ECO:0000256" key="1">
    <source>
        <dbReference type="ARBA" id="ARBA00001974"/>
    </source>
</evidence>
<dbReference type="PANTHER" id="PTHR10835">
    <property type="entry name" value="SQUALENE MONOOXYGENASE"/>
    <property type="match status" value="1"/>
</dbReference>
<keyword evidence="17" id="KW-0503">Monooxygenase</keyword>
<feature type="domain" description="Squalene epoxidase" evidence="16">
    <location>
        <begin position="396"/>
        <end position="647"/>
    </location>
</feature>
<dbReference type="Gene3D" id="3.50.50.60">
    <property type="entry name" value="FAD/NAD(P)-binding domain"/>
    <property type="match status" value="2"/>
</dbReference>
<evidence type="ECO:0000256" key="6">
    <source>
        <dbReference type="ARBA" id="ARBA00022630"/>
    </source>
</evidence>
<sequence>MADQYVLGSVLASVLALVVLYNLIVKRNARGESTADVAKAATTAVNGECRSKNGGRDDVDVIIVGAGVAGAALAHTLGKDGRRVHVIERDLTEPDRIVGELLQPGGYLKLIELGLEDCVENIDAQRVFGYALFKDGRNTRLSYPLEKFHSDVSGRSFHNGRFIQRMREKAATLPNVRLEQGTVTTLLEENGTIKGVQYKIKTGEELTAYAPLTIVCDGCFSNLRRSLCKPKVDVPSCFVGLVLENCELPYANHGHVILADPSPILFYKISSTEIRCLVDVPGQKVPSISSGEMANYLKTMVASQIPPQLQDAFIAAIEKGNIRTMPNRSMPADPQPTPGALLMGDAFNMRHPLTGGGMTVALSDIVVLRNLLRPLPDLNDAPTLCRYLESFYTLRKVDVPSCFVGLVLENCELPYANHGHVILADPSPILFYKISSTEIRCLVDVPGQKVPSISSGEMANYLKTMVASQIPPQLQDAFIAAIEKGNIRTMPNRSMPADPQPTPGALLMGDAFNMRHPLTGGGMTVALSDIVVLRNLLRPLPDLNDAPTLCRYLESFYTLRKPVASTINTLAGALYQVFCASPDQALKEMRQACFDYLSLGGVCSTGPVSLLSGLNPRPLTLVLHFFAVAIYGVGRLLLPFPSPKRMWIGARLISGASGIILPIIKAEGVRQMFFPATVPAYYRAPPASKNQTHSNRGKHVKQQLALFEATAFPLSPN</sequence>
<dbReference type="Gramene" id="PSS31511">
    <property type="protein sequence ID" value="PSS31511"/>
    <property type="gene ID" value="CEY00_Acc04808"/>
</dbReference>
<evidence type="ECO:0000256" key="14">
    <source>
        <dbReference type="SAM" id="Phobius"/>
    </source>
</evidence>
<dbReference type="InterPro" id="IPR036188">
    <property type="entry name" value="FAD/NAD-bd_sf"/>
</dbReference>
<dbReference type="STRING" id="1590841.A0A2R6RNB0"/>
<protein>
    <recommendedName>
        <fullName evidence="5">squalene monooxygenase</fullName>
        <ecNumber evidence="5">1.14.14.17</ecNumber>
    </recommendedName>
</protein>
<dbReference type="GO" id="GO:0016126">
    <property type="term" value="P:sterol biosynthetic process"/>
    <property type="evidence" value="ECO:0007669"/>
    <property type="project" value="InterPro"/>
</dbReference>
<dbReference type="FunFam" id="3.50.50.60:FF:000074">
    <property type="entry name" value="Squalene monooxygenase 2"/>
    <property type="match status" value="1"/>
</dbReference>
<feature type="domain" description="FAD-binding" evidence="15">
    <location>
        <begin position="58"/>
        <end position="370"/>
    </location>
</feature>
<comment type="caution">
    <text evidence="17">The sequence shown here is derived from an EMBL/GenBank/DDBJ whole genome shotgun (WGS) entry which is preliminary data.</text>
</comment>